<sequence>MQQDAAEQSLNKSIDAGIACPDGAPDWVSANLAVVGGPTLGPKYRTAVEAWLLLEQKWNFDANKGASCKGSGERPDVLDKWIRGGRARVKRMPVIEDVQAFDKEVWGWWAGLQPLWRKIDADGRPSEDREVDPSADWGVLGVHGQNGMLNAVAVACWWGIALGGSSSRSWDRFLDEIVWVCEEQAE</sequence>
<name>A0A550CA49_9AGAR</name>
<proteinExistence type="predicted"/>
<gene>
    <name evidence="1" type="ORF">BD626DRAFT_405295</name>
</gene>
<evidence type="ECO:0000313" key="2">
    <source>
        <dbReference type="Proteomes" id="UP000320762"/>
    </source>
</evidence>
<dbReference type="EMBL" id="VDMD01000015">
    <property type="protein sequence ID" value="TRM61682.1"/>
    <property type="molecule type" value="Genomic_DNA"/>
</dbReference>
<keyword evidence="2" id="KW-1185">Reference proteome</keyword>
<dbReference type="Proteomes" id="UP000320762">
    <property type="component" value="Unassembled WGS sequence"/>
</dbReference>
<reference evidence="1 2" key="1">
    <citation type="journal article" date="2019" name="New Phytol.">
        <title>Comparative genomics reveals unique wood-decay strategies and fruiting body development in the Schizophyllaceae.</title>
        <authorList>
            <person name="Almasi E."/>
            <person name="Sahu N."/>
            <person name="Krizsan K."/>
            <person name="Balint B."/>
            <person name="Kovacs G.M."/>
            <person name="Kiss B."/>
            <person name="Cseklye J."/>
            <person name="Drula E."/>
            <person name="Henrissat B."/>
            <person name="Nagy I."/>
            <person name="Chovatia M."/>
            <person name="Adam C."/>
            <person name="LaButti K."/>
            <person name="Lipzen A."/>
            <person name="Riley R."/>
            <person name="Grigoriev I.V."/>
            <person name="Nagy L.G."/>
        </authorList>
    </citation>
    <scope>NUCLEOTIDE SEQUENCE [LARGE SCALE GENOMIC DNA]</scope>
    <source>
        <strain evidence="1 2">NL-1724</strain>
    </source>
</reference>
<accession>A0A550CA49</accession>
<dbReference type="OrthoDB" id="3066350at2759"/>
<dbReference type="AlphaFoldDB" id="A0A550CA49"/>
<comment type="caution">
    <text evidence="1">The sequence shown here is derived from an EMBL/GenBank/DDBJ whole genome shotgun (WGS) entry which is preliminary data.</text>
</comment>
<protein>
    <submittedName>
        <fullName evidence="1">Uncharacterized protein</fullName>
    </submittedName>
</protein>
<organism evidence="1 2">
    <name type="scientific">Schizophyllum amplum</name>
    <dbReference type="NCBI Taxonomy" id="97359"/>
    <lineage>
        <taxon>Eukaryota</taxon>
        <taxon>Fungi</taxon>
        <taxon>Dikarya</taxon>
        <taxon>Basidiomycota</taxon>
        <taxon>Agaricomycotina</taxon>
        <taxon>Agaricomycetes</taxon>
        <taxon>Agaricomycetidae</taxon>
        <taxon>Agaricales</taxon>
        <taxon>Schizophyllaceae</taxon>
        <taxon>Schizophyllum</taxon>
    </lineage>
</organism>
<evidence type="ECO:0000313" key="1">
    <source>
        <dbReference type="EMBL" id="TRM61682.1"/>
    </source>
</evidence>